<evidence type="ECO:0000313" key="2">
    <source>
        <dbReference type="EMBL" id="CAB4699164.1"/>
    </source>
</evidence>
<sequence>MSQTGIFIAGTIVSGIVFTGGFLYAMFSFGRWADRNDAKGSPG</sequence>
<keyword evidence="1" id="KW-0472">Membrane</keyword>
<keyword evidence="1" id="KW-0812">Transmembrane</keyword>
<feature type="transmembrane region" description="Helical" evidence="1">
    <location>
        <begin position="6"/>
        <end position="27"/>
    </location>
</feature>
<accession>A0A6J6PTG6</accession>
<name>A0A6J6PTG6_9ZZZZ</name>
<dbReference type="EMBL" id="CAEZXM010000219">
    <property type="protein sequence ID" value="CAB4699164.1"/>
    <property type="molecule type" value="Genomic_DNA"/>
</dbReference>
<reference evidence="2" key="1">
    <citation type="submission" date="2020-05" db="EMBL/GenBank/DDBJ databases">
        <authorList>
            <person name="Chiriac C."/>
            <person name="Salcher M."/>
            <person name="Ghai R."/>
            <person name="Kavagutti S V."/>
        </authorList>
    </citation>
    <scope>NUCLEOTIDE SEQUENCE</scope>
</reference>
<dbReference type="AlphaFoldDB" id="A0A6J6PTG6"/>
<keyword evidence="1" id="KW-1133">Transmembrane helix</keyword>
<evidence type="ECO:0000256" key="1">
    <source>
        <dbReference type="SAM" id="Phobius"/>
    </source>
</evidence>
<proteinExistence type="predicted"/>
<organism evidence="2">
    <name type="scientific">freshwater metagenome</name>
    <dbReference type="NCBI Taxonomy" id="449393"/>
    <lineage>
        <taxon>unclassified sequences</taxon>
        <taxon>metagenomes</taxon>
        <taxon>ecological metagenomes</taxon>
    </lineage>
</organism>
<protein>
    <submittedName>
        <fullName evidence="2">Unannotated protein</fullName>
    </submittedName>
</protein>
<gene>
    <name evidence="2" type="ORF">UFOPK2366_01177</name>
</gene>